<evidence type="ECO:0000313" key="2">
    <source>
        <dbReference type="Proteomes" id="UP000092164"/>
    </source>
</evidence>
<comment type="caution">
    <text evidence="1">The sequence shown here is derived from an EMBL/GenBank/DDBJ whole genome shotgun (WGS) entry which is preliminary data.</text>
</comment>
<sequence>MKFIYIKRKSTTKELYRTRTGLMKAKVTNITKYFIGIPIKTIHTYKQIYQGRKNNAIEKMLFI</sequence>
<keyword evidence="2" id="KW-1185">Reference proteome</keyword>
<reference evidence="2" key="1">
    <citation type="submission" date="2016-06" db="EMBL/GenBank/DDBJ databases">
        <authorList>
            <person name="Zhan P."/>
        </authorList>
    </citation>
    <scope>NUCLEOTIDE SEQUENCE [LARGE SCALE GENOMIC DNA]</scope>
    <source>
        <strain evidence="2">T28</strain>
    </source>
</reference>
<dbReference type="EMBL" id="LZFP01000052">
    <property type="protein sequence ID" value="OBR35242.1"/>
    <property type="molecule type" value="Genomic_DNA"/>
</dbReference>
<dbReference type="AlphaFoldDB" id="A0A1B7YXN0"/>
<proteinExistence type="predicted"/>
<accession>A0A1B7YXN0</accession>
<protein>
    <submittedName>
        <fullName evidence="1">Uncharacterized protein</fullName>
    </submittedName>
</protein>
<evidence type="ECO:0000313" key="1">
    <source>
        <dbReference type="EMBL" id="OBR35242.1"/>
    </source>
</evidence>
<organism evidence="1 2">
    <name type="scientific">Maribacter hydrothermalis</name>
    <dbReference type="NCBI Taxonomy" id="1836467"/>
    <lineage>
        <taxon>Bacteria</taxon>
        <taxon>Pseudomonadati</taxon>
        <taxon>Bacteroidota</taxon>
        <taxon>Flavobacteriia</taxon>
        <taxon>Flavobacteriales</taxon>
        <taxon>Flavobacteriaceae</taxon>
        <taxon>Maribacter</taxon>
    </lineage>
</organism>
<gene>
    <name evidence="1" type="ORF">A9200_11785</name>
</gene>
<dbReference type="Proteomes" id="UP000092164">
    <property type="component" value="Unassembled WGS sequence"/>
</dbReference>
<dbReference type="STRING" id="1836467.BTR34_05555"/>
<name>A0A1B7YXN0_9FLAO</name>
<dbReference type="KEGG" id="mart:BTR34_05555"/>